<feature type="region of interest" description="Disordered" evidence="1">
    <location>
        <begin position="52"/>
        <end position="79"/>
    </location>
</feature>
<accession>A0A7S4HZZ9</accession>
<proteinExistence type="predicted"/>
<feature type="compositionally biased region" description="Basic and acidic residues" evidence="1">
    <location>
        <begin position="12"/>
        <end position="21"/>
    </location>
</feature>
<name>A0A7S4HZZ9_9STRA</name>
<reference evidence="2" key="1">
    <citation type="submission" date="2021-01" db="EMBL/GenBank/DDBJ databases">
        <authorList>
            <person name="Corre E."/>
            <person name="Pelletier E."/>
            <person name="Niang G."/>
            <person name="Scheremetjew M."/>
            <person name="Finn R."/>
            <person name="Kale V."/>
            <person name="Holt S."/>
            <person name="Cochrane G."/>
            <person name="Meng A."/>
            <person name="Brown T."/>
            <person name="Cohen L."/>
        </authorList>
    </citation>
    <scope>NUCLEOTIDE SEQUENCE</scope>
    <source>
        <strain evidence="2">Isolate 1302-5</strain>
    </source>
</reference>
<evidence type="ECO:0000256" key="1">
    <source>
        <dbReference type="SAM" id="MobiDB-lite"/>
    </source>
</evidence>
<dbReference type="AlphaFoldDB" id="A0A7S4HZZ9"/>
<organism evidence="2">
    <name type="scientific">Odontella aurita</name>
    <dbReference type="NCBI Taxonomy" id="265563"/>
    <lineage>
        <taxon>Eukaryota</taxon>
        <taxon>Sar</taxon>
        <taxon>Stramenopiles</taxon>
        <taxon>Ochrophyta</taxon>
        <taxon>Bacillariophyta</taxon>
        <taxon>Mediophyceae</taxon>
        <taxon>Biddulphiophycidae</taxon>
        <taxon>Eupodiscales</taxon>
        <taxon>Odontellaceae</taxon>
        <taxon>Odontella</taxon>
    </lineage>
</organism>
<feature type="region of interest" description="Disordered" evidence="1">
    <location>
        <begin position="1"/>
        <end position="21"/>
    </location>
</feature>
<protein>
    <submittedName>
        <fullName evidence="2">Uncharacterized protein</fullName>
    </submittedName>
</protein>
<dbReference type="EMBL" id="HBKQ01008576">
    <property type="protein sequence ID" value="CAE2214205.1"/>
    <property type="molecule type" value="Transcribed_RNA"/>
</dbReference>
<evidence type="ECO:0000313" key="2">
    <source>
        <dbReference type="EMBL" id="CAE2214205.1"/>
    </source>
</evidence>
<sequence>MLHNDSPQGGDVPHDRGHPILEADHILEDKLIQDTRPSHALFLLNGLQEVKSGRKSGEPEQDESNESCPQGIAIMHTKPDTDRCNDGAEGAKHVCRHSLPYQRLDSILESVYLSSGKGFEKSNEDHDKVNVEVYDIEEDKSSWIMQGKEETRESSAGGRFE</sequence>
<gene>
    <name evidence="2" type="ORF">OAUR00152_LOCUS5784</name>
</gene>